<keyword evidence="3" id="KW-0804">Transcription</keyword>
<dbReference type="PROSITE" id="PS01124">
    <property type="entry name" value="HTH_ARAC_FAMILY_2"/>
    <property type="match status" value="1"/>
</dbReference>
<organism evidence="5 6">
    <name type="scientific">Martelella mediterranea DSM 17316</name>
    <dbReference type="NCBI Taxonomy" id="1122214"/>
    <lineage>
        <taxon>Bacteria</taxon>
        <taxon>Pseudomonadati</taxon>
        <taxon>Pseudomonadota</taxon>
        <taxon>Alphaproteobacteria</taxon>
        <taxon>Hyphomicrobiales</taxon>
        <taxon>Aurantimonadaceae</taxon>
        <taxon>Martelella</taxon>
    </lineage>
</organism>
<gene>
    <name evidence="5" type="primary">exsA_3</name>
    <name evidence="5" type="ORF">Mame_05211</name>
</gene>
<dbReference type="PROSITE" id="PS00041">
    <property type="entry name" value="HTH_ARAC_FAMILY_1"/>
    <property type="match status" value="1"/>
</dbReference>
<dbReference type="Proteomes" id="UP000191135">
    <property type="component" value="Plasmid pMM170"/>
</dbReference>
<dbReference type="EMBL" id="CP020333">
    <property type="protein sequence ID" value="AQZ54502.1"/>
    <property type="molecule type" value="Genomic_DNA"/>
</dbReference>
<dbReference type="InterPro" id="IPR032783">
    <property type="entry name" value="AraC_lig"/>
</dbReference>
<proteinExistence type="predicted"/>
<dbReference type="PANTHER" id="PTHR46796">
    <property type="entry name" value="HTH-TYPE TRANSCRIPTIONAL ACTIVATOR RHAS-RELATED"/>
    <property type="match status" value="1"/>
</dbReference>
<reference evidence="5 6" key="1">
    <citation type="submission" date="2017-03" db="EMBL/GenBank/DDBJ databases">
        <title>Foreign affairs: Plasmid Transfer between Roseobacters and Rhizobia.</title>
        <authorList>
            <person name="Bartling P."/>
            <person name="Bunk B."/>
            <person name="Overmann J."/>
            <person name="Brinkmann H."/>
            <person name="Petersen J."/>
        </authorList>
    </citation>
    <scope>NUCLEOTIDE SEQUENCE [LARGE SCALE GENOMIC DNA]</scope>
    <source>
        <strain evidence="5 6">MACL11</strain>
        <plasmid evidence="6">Plasmid pmm170</plasmid>
    </source>
</reference>
<accession>A0A1U9ZAB9</accession>
<evidence type="ECO:0000256" key="1">
    <source>
        <dbReference type="ARBA" id="ARBA00023015"/>
    </source>
</evidence>
<dbReference type="OrthoDB" id="9783876at2"/>
<protein>
    <submittedName>
        <fullName evidence="5">Exoenzyme S synthesis regulatory protein ExsA</fullName>
    </submittedName>
</protein>
<keyword evidence="5" id="KW-0614">Plasmid</keyword>
<dbReference type="PANTHER" id="PTHR46796:SF7">
    <property type="entry name" value="ARAC FAMILY TRANSCRIPTIONAL REGULATOR"/>
    <property type="match status" value="1"/>
</dbReference>
<dbReference type="Gene3D" id="1.10.10.60">
    <property type="entry name" value="Homeodomain-like"/>
    <property type="match status" value="2"/>
</dbReference>
<evidence type="ECO:0000259" key="4">
    <source>
        <dbReference type="PROSITE" id="PS01124"/>
    </source>
</evidence>
<dbReference type="InterPro" id="IPR009057">
    <property type="entry name" value="Homeodomain-like_sf"/>
</dbReference>
<keyword evidence="1" id="KW-0805">Transcription regulation</keyword>
<dbReference type="SUPFAM" id="SSF46689">
    <property type="entry name" value="Homeodomain-like"/>
    <property type="match status" value="2"/>
</dbReference>
<dbReference type="AlphaFoldDB" id="A0A1U9ZAB9"/>
<dbReference type="GO" id="GO:0003700">
    <property type="term" value="F:DNA-binding transcription factor activity"/>
    <property type="evidence" value="ECO:0007669"/>
    <property type="project" value="InterPro"/>
</dbReference>
<evidence type="ECO:0000313" key="6">
    <source>
        <dbReference type="Proteomes" id="UP000191135"/>
    </source>
</evidence>
<evidence type="ECO:0000313" key="5">
    <source>
        <dbReference type="EMBL" id="AQZ54502.1"/>
    </source>
</evidence>
<name>A0A1U9ZAB9_9HYPH</name>
<keyword evidence="6" id="KW-1185">Reference proteome</keyword>
<keyword evidence="2" id="KW-0238">DNA-binding</keyword>
<dbReference type="InterPro" id="IPR018060">
    <property type="entry name" value="HTH_AraC"/>
</dbReference>
<feature type="domain" description="HTH araC/xylS-type" evidence="4">
    <location>
        <begin position="202"/>
        <end position="300"/>
    </location>
</feature>
<dbReference type="eggNOG" id="COG2207">
    <property type="taxonomic scope" value="Bacteria"/>
</dbReference>
<dbReference type="GO" id="GO:0043565">
    <property type="term" value="F:sequence-specific DNA binding"/>
    <property type="evidence" value="ECO:0007669"/>
    <property type="project" value="InterPro"/>
</dbReference>
<dbReference type="RefSeq" id="WP_018067124.1">
    <property type="nucleotide sequence ID" value="NZ_AQWH01000033.1"/>
</dbReference>
<evidence type="ECO:0000256" key="3">
    <source>
        <dbReference type="ARBA" id="ARBA00023163"/>
    </source>
</evidence>
<dbReference type="Pfam" id="PF12833">
    <property type="entry name" value="HTH_18"/>
    <property type="match status" value="1"/>
</dbReference>
<geneLocation type="plasmid" evidence="6">
    <name>pmm170</name>
</geneLocation>
<dbReference type="KEGG" id="mmed:Mame_05211"/>
<sequence length="307" mass="33459">MDPLSQIVSTLKPKHLRAVGLEAGGAWSLAFGHYEGIKFNAVTRGHCWLSMEGLAAPLRISAGDCFLLTQGTPFRLATHLEAPSTDAASILGPLRGGAIARLNEGDDFLLFGSRFILDGEHARFLLNSLPPLVHIKASDHDETLAWALQRLQRELGEERAGGTLAVDHLAHLMLIEVLRRYVANGAPDTMGWLRALSDGRISRALRLMHEQPERRWTLTDLASKIGMSRTSFAVHFKACVGLPPLEYLTRWRMVLASDHLVSPGTSIAAVASALGYESESAFGAAFKRVMGCSPRKYARSRAVNAQG</sequence>
<dbReference type="SMART" id="SM00342">
    <property type="entry name" value="HTH_ARAC"/>
    <property type="match status" value="1"/>
</dbReference>
<evidence type="ECO:0000256" key="2">
    <source>
        <dbReference type="ARBA" id="ARBA00023125"/>
    </source>
</evidence>
<dbReference type="InterPro" id="IPR050204">
    <property type="entry name" value="AraC_XylS_family_regulators"/>
</dbReference>
<dbReference type="InterPro" id="IPR020449">
    <property type="entry name" value="Tscrpt_reg_AraC-type_HTH"/>
</dbReference>
<dbReference type="Pfam" id="PF12852">
    <property type="entry name" value="Cupin_6"/>
    <property type="match status" value="1"/>
</dbReference>
<dbReference type="InterPro" id="IPR018062">
    <property type="entry name" value="HTH_AraC-typ_CS"/>
</dbReference>
<dbReference type="PRINTS" id="PR00032">
    <property type="entry name" value="HTHARAC"/>
</dbReference>